<dbReference type="RefSeq" id="WP_093952975.1">
    <property type="nucleotide sequence ID" value="NZ_NMUL01000056.1"/>
</dbReference>
<evidence type="ECO:0000313" key="2">
    <source>
        <dbReference type="Proteomes" id="UP000215199"/>
    </source>
</evidence>
<name>A0A229SPK5_9PSEU</name>
<dbReference type="EMBL" id="NMUL01000056">
    <property type="protein sequence ID" value="OXM60778.1"/>
    <property type="molecule type" value="Genomic_DNA"/>
</dbReference>
<organism evidence="1 2">
    <name type="scientific">Amycolatopsis vastitatis</name>
    <dbReference type="NCBI Taxonomy" id="1905142"/>
    <lineage>
        <taxon>Bacteria</taxon>
        <taxon>Bacillati</taxon>
        <taxon>Actinomycetota</taxon>
        <taxon>Actinomycetes</taxon>
        <taxon>Pseudonocardiales</taxon>
        <taxon>Pseudonocardiaceae</taxon>
        <taxon>Amycolatopsis</taxon>
    </lineage>
</organism>
<dbReference type="InterPro" id="IPR045592">
    <property type="entry name" value="DUF6461"/>
</dbReference>
<protein>
    <submittedName>
        <fullName evidence="1">Uncharacterized protein</fullName>
    </submittedName>
</protein>
<dbReference type="Pfam" id="PF20062">
    <property type="entry name" value="DUF6461"/>
    <property type="match status" value="1"/>
</dbReference>
<dbReference type="AlphaFoldDB" id="A0A229SPK5"/>
<reference evidence="2" key="1">
    <citation type="submission" date="2017-07" db="EMBL/GenBank/DDBJ databases">
        <title>Comparative genome mining reveals phylogenetic distribution patterns of secondary metabolites in Amycolatopsis.</title>
        <authorList>
            <person name="Adamek M."/>
            <person name="Alanjary M."/>
            <person name="Sales-Ortells H."/>
            <person name="Goodfellow M."/>
            <person name="Bull A.T."/>
            <person name="Kalinowski J."/>
            <person name="Ziemert N."/>
        </authorList>
    </citation>
    <scope>NUCLEOTIDE SEQUENCE [LARGE SCALE GENOMIC DNA]</scope>
    <source>
        <strain evidence="2">H5</strain>
    </source>
</reference>
<evidence type="ECO:0000313" key="1">
    <source>
        <dbReference type="EMBL" id="OXM60778.1"/>
    </source>
</evidence>
<dbReference type="Proteomes" id="UP000215199">
    <property type="component" value="Unassembled WGS sequence"/>
</dbReference>
<gene>
    <name evidence="1" type="ORF">CF165_40990</name>
</gene>
<keyword evidence="2" id="KW-1185">Reference proteome</keyword>
<comment type="caution">
    <text evidence="1">The sequence shown here is derived from an EMBL/GenBank/DDBJ whole genome shotgun (WGS) entry which is preliminary data.</text>
</comment>
<accession>A0A229SPK5</accession>
<proteinExistence type="predicted"/>
<sequence>MTEDDFDWLTTSPLGEAACVTMVKTTDVDAVMRGFGGVAGEARTIPFAEAGNDLDEAYAVAVCRQGEYVVAIEVNGFQGSRPEVLRRVSRLGETVSAFWNIEALTRFSYAVDGRVETAFEAGADSWKEGEDPDCLAPLVAEIDWEAGHWRTGLLLLAARLTGQTFTEDWLDGEVLVAPIAEHLEDVHPVTPGFESLEYQHPVLAAALHRAEDELLLTVARAAVDEVVASAGVPGGDTEFDELVRMARYEAGASGYGSYASGADRLQLVALDAVRALRTAPNPLTAAFKTIDAAKLAKQLDRLDPAPMLARFLELLGSPPAPSGADGARASTGGPLERHAWITDHWLGLAASITYARSAQLDTIAAAFGGIAFGAGPVSLTDTEQVALRREDDWTIAIAFNRSPFAHEIVDALRPHTTVLNVGWETRGNQLAYYARPGHEVNVIRPGQGDVPTPLASYTRSLPAPAGNAAPWLLALGEAVTGITFTPERLDAQHTLLRPG</sequence>
<dbReference type="OrthoDB" id="4485313at2"/>